<evidence type="ECO:0000313" key="3">
    <source>
        <dbReference type="EMBL" id="TNM96249.1"/>
    </source>
</evidence>
<feature type="compositionally biased region" description="Polar residues" evidence="1">
    <location>
        <begin position="157"/>
        <end position="170"/>
    </location>
</feature>
<dbReference type="InterPro" id="IPR053836">
    <property type="entry name" value="Arc1-like_N"/>
</dbReference>
<dbReference type="InterPro" id="IPR042450">
    <property type="entry name" value="EEF1E1"/>
</dbReference>
<dbReference type="PANTHER" id="PTHR44490">
    <property type="entry name" value="EUKARYOTIC TRANSLATION ELONGATION FACTOR 1 EPSILON-1"/>
    <property type="match status" value="1"/>
</dbReference>
<protein>
    <recommendedName>
        <fullName evidence="2">Nuclear-export cofactor Arc1-like N-terminal domain-containing protein</fullName>
    </recommendedName>
</protein>
<dbReference type="EMBL" id="SWLE01000009">
    <property type="protein sequence ID" value="TNM96249.1"/>
    <property type="molecule type" value="Genomic_DNA"/>
</dbReference>
<sequence>MAPRELSALEKFLGLKKPHKYSTQGVKKVPVLQINSGPPLVGLGTIACHLVKEAKRPDLLGDSAESRAVVQQWIEHRVTKLDRCRKDDVKTFLKDLDHYLQDMVYLAGNHFTLADILIYYGIHPFMTELQSNHNFNKQFGAVHKTQLDQSFSQRASGASWQPTHGLQTHSHFTEIK</sequence>
<comment type="caution">
    <text evidence="3">The sequence shown here is derived from an EMBL/GenBank/DDBJ whole genome shotgun (WGS) entry which is preliminary data.</text>
</comment>
<reference evidence="3 4" key="1">
    <citation type="submission" date="2019-04" db="EMBL/GenBank/DDBJ databases">
        <title>The sequence and de novo assembly of Takifugu bimaculatus genome using PacBio and Hi-C technologies.</title>
        <authorList>
            <person name="Xu P."/>
            <person name="Liu B."/>
            <person name="Zhou Z."/>
        </authorList>
    </citation>
    <scope>NUCLEOTIDE SEQUENCE [LARGE SCALE GENOMIC DNA]</scope>
    <source>
        <strain evidence="3">TB-2018</strain>
        <tissue evidence="3">Muscle</tissue>
    </source>
</reference>
<name>A0A4Z2BVU8_9TELE</name>
<dbReference type="GO" id="GO:0005737">
    <property type="term" value="C:cytoplasm"/>
    <property type="evidence" value="ECO:0007669"/>
    <property type="project" value="TreeGrafter"/>
</dbReference>
<dbReference type="GO" id="GO:0005634">
    <property type="term" value="C:nucleus"/>
    <property type="evidence" value="ECO:0007669"/>
    <property type="project" value="TreeGrafter"/>
</dbReference>
<dbReference type="Gene3D" id="1.20.1050.10">
    <property type="match status" value="1"/>
</dbReference>
<feature type="region of interest" description="Disordered" evidence="1">
    <location>
        <begin position="157"/>
        <end position="176"/>
    </location>
</feature>
<dbReference type="GO" id="GO:0017101">
    <property type="term" value="C:aminoacyl-tRNA synthetase multienzyme complex"/>
    <property type="evidence" value="ECO:0007669"/>
    <property type="project" value="InterPro"/>
</dbReference>
<dbReference type="Gene3D" id="3.40.30.90">
    <property type="match status" value="1"/>
</dbReference>
<evidence type="ECO:0000256" key="1">
    <source>
        <dbReference type="SAM" id="MobiDB-lite"/>
    </source>
</evidence>
<dbReference type="Proteomes" id="UP000516260">
    <property type="component" value="Chromosome 17"/>
</dbReference>
<gene>
    <name evidence="3" type="ORF">fugu_015910</name>
</gene>
<proteinExistence type="predicted"/>
<organism evidence="3 4">
    <name type="scientific">Takifugu bimaculatus</name>
    <dbReference type="NCBI Taxonomy" id="433685"/>
    <lineage>
        <taxon>Eukaryota</taxon>
        <taxon>Metazoa</taxon>
        <taxon>Chordata</taxon>
        <taxon>Craniata</taxon>
        <taxon>Vertebrata</taxon>
        <taxon>Euteleostomi</taxon>
        <taxon>Actinopterygii</taxon>
        <taxon>Neopterygii</taxon>
        <taxon>Teleostei</taxon>
        <taxon>Neoteleostei</taxon>
        <taxon>Acanthomorphata</taxon>
        <taxon>Eupercaria</taxon>
        <taxon>Tetraodontiformes</taxon>
        <taxon>Tetradontoidea</taxon>
        <taxon>Tetraodontidae</taxon>
        <taxon>Takifugu</taxon>
    </lineage>
</organism>
<evidence type="ECO:0000259" key="2">
    <source>
        <dbReference type="Pfam" id="PF21972"/>
    </source>
</evidence>
<dbReference type="AlphaFoldDB" id="A0A4Z2BVU8"/>
<evidence type="ECO:0000313" key="4">
    <source>
        <dbReference type="Proteomes" id="UP000516260"/>
    </source>
</evidence>
<dbReference type="GO" id="GO:0043517">
    <property type="term" value="P:positive regulation of DNA damage response, signal transduction by p53 class mediator"/>
    <property type="evidence" value="ECO:0007669"/>
    <property type="project" value="InterPro"/>
</dbReference>
<accession>A0A4Z2BVU8</accession>
<dbReference type="Pfam" id="PF21972">
    <property type="entry name" value="Arc1p_N_like"/>
    <property type="match status" value="1"/>
</dbReference>
<keyword evidence="4" id="KW-1185">Reference proteome</keyword>
<feature type="domain" description="Nuclear-export cofactor Arc1-like N-terminal" evidence="2">
    <location>
        <begin position="68"/>
        <end position="136"/>
    </location>
</feature>
<dbReference type="InterPro" id="IPR036282">
    <property type="entry name" value="Glutathione-S-Trfase_C_sf"/>
</dbReference>
<dbReference type="SUPFAM" id="SSF47616">
    <property type="entry name" value="GST C-terminal domain-like"/>
    <property type="match status" value="1"/>
</dbReference>
<dbReference type="PANTHER" id="PTHR44490:SF1">
    <property type="entry name" value="EUKARYOTIC TRANSLATION ELONGATION FACTOR 1 EPSILON-1"/>
    <property type="match status" value="1"/>
</dbReference>